<evidence type="ECO:0000313" key="3">
    <source>
        <dbReference type="Proteomes" id="UP000663864"/>
    </source>
</evidence>
<name>A0A813PZN8_9BILA</name>
<accession>A0A813PZN8</accession>
<sequence>MTVIMKLFFQDELAKPPPPGRPIAPPRGKHAPYPKPFPALTPESFIPGAPGGGFYPGIPPMGGASKFPLLTPNSFLPPPGTLEPPIMNYSGGLGMGYPYPPMPPMPPLQPILPPMPYPNQGPMSIIESPPPSYDPGLHSYCRRPVRICRRNRRSRRCRPVIHIIDSSSYSSLSSCSTISSCSRRRHRSHSHSRRCTAAAPQQQPIILLPVPCQQSQPPLAALGQNQIQQQPQQIVLPPLQFQQSGQIQQQQQQQQLALPMQQQVLALPPLQLSPSNLIGSTASSPIIISNGQPMLQPSMSLPQFTNIGQPQQINAGPIQYVQAIPQSSSPLQYVSREPRAAITPQRSLVNSTKKKKATKIKTVPKSNSVRDLPQYDLKFGRRPFDWYDSDRKNNVIDEKIQIGQRGSTTLR</sequence>
<feature type="compositionally biased region" description="Pro residues" evidence="1">
    <location>
        <begin position="15"/>
        <end position="25"/>
    </location>
</feature>
<proteinExistence type="predicted"/>
<protein>
    <submittedName>
        <fullName evidence="2">Uncharacterized protein</fullName>
    </submittedName>
</protein>
<comment type="caution">
    <text evidence="2">The sequence shown here is derived from an EMBL/GenBank/DDBJ whole genome shotgun (WGS) entry which is preliminary data.</text>
</comment>
<dbReference type="EMBL" id="CAJNOT010000003">
    <property type="protein sequence ID" value="CAF0758355.1"/>
    <property type="molecule type" value="Genomic_DNA"/>
</dbReference>
<dbReference type="AlphaFoldDB" id="A0A813PZN8"/>
<feature type="region of interest" description="Disordered" evidence="1">
    <location>
        <begin position="13"/>
        <end position="32"/>
    </location>
</feature>
<dbReference type="Proteomes" id="UP000663864">
    <property type="component" value="Unassembled WGS sequence"/>
</dbReference>
<evidence type="ECO:0000256" key="1">
    <source>
        <dbReference type="SAM" id="MobiDB-lite"/>
    </source>
</evidence>
<organism evidence="2 3">
    <name type="scientific">Rotaria sordida</name>
    <dbReference type="NCBI Taxonomy" id="392033"/>
    <lineage>
        <taxon>Eukaryota</taxon>
        <taxon>Metazoa</taxon>
        <taxon>Spiralia</taxon>
        <taxon>Gnathifera</taxon>
        <taxon>Rotifera</taxon>
        <taxon>Eurotatoria</taxon>
        <taxon>Bdelloidea</taxon>
        <taxon>Philodinida</taxon>
        <taxon>Philodinidae</taxon>
        <taxon>Rotaria</taxon>
    </lineage>
</organism>
<gene>
    <name evidence="2" type="ORF">ZHD862_LOCUS186</name>
</gene>
<reference evidence="2" key="1">
    <citation type="submission" date="2021-02" db="EMBL/GenBank/DDBJ databases">
        <authorList>
            <person name="Nowell W R."/>
        </authorList>
    </citation>
    <scope>NUCLEOTIDE SEQUENCE</scope>
</reference>
<evidence type="ECO:0000313" key="2">
    <source>
        <dbReference type="EMBL" id="CAF0758355.1"/>
    </source>
</evidence>